<name>A0ACC0J0T2_9ERIC</name>
<comment type="caution">
    <text evidence="1">The sequence shown here is derived from an EMBL/GenBank/DDBJ whole genome shotgun (WGS) entry which is preliminary data.</text>
</comment>
<dbReference type="EMBL" id="CM045758">
    <property type="protein sequence ID" value="KAI8031570.1"/>
    <property type="molecule type" value="Genomic_DNA"/>
</dbReference>
<evidence type="ECO:0000313" key="2">
    <source>
        <dbReference type="Proteomes" id="UP001060215"/>
    </source>
</evidence>
<sequence>MEDEDIQFLQELEMVRIRNANDKTYSFDELCEMEYLHVAISKAMRLYPPVPVDTKLCQDDNISPDGTFVKKHWFETFNMKWITYEQNRGMEVVLNGDVREKRIDEAVGGCRRENERRRWLDVERGYQLDFLSAMARNGNSQRPTSTTLLP</sequence>
<protein>
    <submittedName>
        <fullName evidence="1">Cytochrome P450 94A2</fullName>
    </submittedName>
</protein>
<reference evidence="1 2" key="1">
    <citation type="journal article" date="2022" name="Plant J.">
        <title>Chromosome-level genome of Camellia lanceoleosa provides a valuable resource for understanding genome evolution and self-incompatibility.</title>
        <authorList>
            <person name="Gong W."/>
            <person name="Xiao S."/>
            <person name="Wang L."/>
            <person name="Liao Z."/>
            <person name="Chang Y."/>
            <person name="Mo W."/>
            <person name="Hu G."/>
            <person name="Li W."/>
            <person name="Zhao G."/>
            <person name="Zhu H."/>
            <person name="Hu X."/>
            <person name="Ji K."/>
            <person name="Xiang X."/>
            <person name="Song Q."/>
            <person name="Yuan D."/>
            <person name="Jin S."/>
            <person name="Zhang L."/>
        </authorList>
    </citation>
    <scope>NUCLEOTIDE SEQUENCE [LARGE SCALE GENOMIC DNA]</scope>
    <source>
        <strain evidence="1">SQ_2022a</strain>
    </source>
</reference>
<dbReference type="Proteomes" id="UP001060215">
    <property type="component" value="Chromosome 1"/>
</dbReference>
<proteinExistence type="predicted"/>
<organism evidence="1 2">
    <name type="scientific">Camellia lanceoleosa</name>
    <dbReference type="NCBI Taxonomy" id="1840588"/>
    <lineage>
        <taxon>Eukaryota</taxon>
        <taxon>Viridiplantae</taxon>
        <taxon>Streptophyta</taxon>
        <taxon>Embryophyta</taxon>
        <taxon>Tracheophyta</taxon>
        <taxon>Spermatophyta</taxon>
        <taxon>Magnoliopsida</taxon>
        <taxon>eudicotyledons</taxon>
        <taxon>Gunneridae</taxon>
        <taxon>Pentapetalae</taxon>
        <taxon>asterids</taxon>
        <taxon>Ericales</taxon>
        <taxon>Theaceae</taxon>
        <taxon>Camellia</taxon>
    </lineage>
</organism>
<gene>
    <name evidence="1" type="ORF">LOK49_LG01G02136</name>
</gene>
<keyword evidence="2" id="KW-1185">Reference proteome</keyword>
<evidence type="ECO:0000313" key="1">
    <source>
        <dbReference type="EMBL" id="KAI8031570.1"/>
    </source>
</evidence>
<accession>A0ACC0J0T2</accession>